<evidence type="ECO:0000313" key="3">
    <source>
        <dbReference type="Proteomes" id="UP001557484"/>
    </source>
</evidence>
<dbReference type="Pfam" id="PF01966">
    <property type="entry name" value="HD"/>
    <property type="match status" value="1"/>
</dbReference>
<accession>A0ABV3U160</accession>
<dbReference type="InterPro" id="IPR006674">
    <property type="entry name" value="HD_domain"/>
</dbReference>
<comment type="caution">
    <text evidence="2">The sequence shown here is derived from an EMBL/GenBank/DDBJ whole genome shotgun (WGS) entry which is preliminary data.</text>
</comment>
<dbReference type="RefSeq" id="WP_368377003.1">
    <property type="nucleotide sequence ID" value="NZ_JBFRYB010000001.1"/>
</dbReference>
<dbReference type="InterPro" id="IPR003607">
    <property type="entry name" value="HD/PDEase_dom"/>
</dbReference>
<protein>
    <submittedName>
        <fullName evidence="2">HD domain-containing protein</fullName>
    </submittedName>
</protein>
<evidence type="ECO:0000313" key="2">
    <source>
        <dbReference type="EMBL" id="MEX1666943.1"/>
    </source>
</evidence>
<dbReference type="CDD" id="cd00077">
    <property type="entry name" value="HDc"/>
    <property type="match status" value="1"/>
</dbReference>
<dbReference type="Gene3D" id="1.10.3210.10">
    <property type="entry name" value="Hypothetical protein af1432"/>
    <property type="match status" value="1"/>
</dbReference>
<dbReference type="PANTHER" id="PTHR40202">
    <property type="match status" value="1"/>
</dbReference>
<keyword evidence="3" id="KW-1185">Reference proteome</keyword>
<dbReference type="InterPro" id="IPR052567">
    <property type="entry name" value="OP_Dioxygenase"/>
</dbReference>
<dbReference type="SUPFAM" id="SSF109604">
    <property type="entry name" value="HD-domain/PDEase-like"/>
    <property type="match status" value="1"/>
</dbReference>
<gene>
    <name evidence="2" type="ORF">AB4875_15720</name>
</gene>
<feature type="domain" description="HD" evidence="1">
    <location>
        <begin position="52"/>
        <end position="119"/>
    </location>
</feature>
<evidence type="ECO:0000259" key="1">
    <source>
        <dbReference type="Pfam" id="PF01966"/>
    </source>
</evidence>
<sequence length="191" mass="22097">MKTSFSRISESSADDWKLIMNEQLRYISKLPDRILTHLELLRGDYGGFPIDRLEHCLQTANLAAEAGEDEEYIVCALLHDIGDTLGSANHADVSAAILQPFVSEANHWMIKHHAIFQGYNFFHLLGMDRNMRDQYRDCEHFDRTAKFIEMYDNPAFDNKAPKIPLASFEPMIRRVFCEPKNSMYKKAFGFE</sequence>
<dbReference type="EMBL" id="JBFRYB010000001">
    <property type="protein sequence ID" value="MEX1666943.1"/>
    <property type="molecule type" value="Genomic_DNA"/>
</dbReference>
<reference evidence="2 3" key="1">
    <citation type="journal article" date="2011" name="Int. J. Syst. Evol. Microbiol.">
        <title>Zhongshania antarctica gen. nov., sp. nov. and Zhongshania guokunii sp. nov., gammaproteobacteria respectively isolated from coastal attached (fast) ice and surface seawater of the Antarctic.</title>
        <authorList>
            <person name="Li H.J."/>
            <person name="Zhang X.Y."/>
            <person name="Chen C.X."/>
            <person name="Zhang Y.J."/>
            <person name="Gao Z.M."/>
            <person name="Yu Y."/>
            <person name="Chen X.L."/>
            <person name="Chen B."/>
            <person name="Zhang Y.Z."/>
        </authorList>
    </citation>
    <scope>NUCLEOTIDE SEQUENCE [LARGE SCALE GENOMIC DNA]</scope>
    <source>
        <strain evidence="2 3">R06B22</strain>
    </source>
</reference>
<proteinExistence type="predicted"/>
<name>A0ABV3U160_9GAMM</name>
<organism evidence="2 3">
    <name type="scientific">Zhongshania arctica</name>
    <dbReference type="NCBI Taxonomy" id="3238302"/>
    <lineage>
        <taxon>Bacteria</taxon>
        <taxon>Pseudomonadati</taxon>
        <taxon>Pseudomonadota</taxon>
        <taxon>Gammaproteobacteria</taxon>
        <taxon>Cellvibrionales</taxon>
        <taxon>Spongiibacteraceae</taxon>
        <taxon>Zhongshania</taxon>
    </lineage>
</organism>
<dbReference type="PANTHER" id="PTHR40202:SF1">
    <property type="entry name" value="HD DOMAIN-CONTAINING PROTEIN"/>
    <property type="match status" value="1"/>
</dbReference>
<dbReference type="Proteomes" id="UP001557484">
    <property type="component" value="Unassembled WGS sequence"/>
</dbReference>